<dbReference type="PANTHER" id="PTHR11766">
    <property type="entry name" value="TYROSYL-TRNA SYNTHETASE"/>
    <property type="match status" value="1"/>
</dbReference>
<dbReference type="Pfam" id="PF00579">
    <property type="entry name" value="tRNA-synt_1b"/>
    <property type="match status" value="1"/>
</dbReference>
<gene>
    <name evidence="7" type="primary">tyrS</name>
    <name evidence="10" type="ORF">CDI09_05970</name>
</gene>
<dbReference type="EMBL" id="NIRT01000007">
    <property type="protein sequence ID" value="PYD66939.1"/>
    <property type="molecule type" value="Genomic_DNA"/>
</dbReference>
<dbReference type="InterPro" id="IPR024107">
    <property type="entry name" value="Tyr-tRNA-ligase_bac_1"/>
</dbReference>
<feature type="short sequence motif" description="'HIGH' region" evidence="7">
    <location>
        <begin position="64"/>
        <end position="73"/>
    </location>
</feature>
<name>A0ABX5PCH2_9PROT</name>
<dbReference type="HAMAP" id="MF_02006">
    <property type="entry name" value="Tyr_tRNA_synth_type1"/>
    <property type="match status" value="1"/>
</dbReference>
<accession>A0ABX5PCH2</accession>
<comment type="similarity">
    <text evidence="7">Belongs to the class-I aminoacyl-tRNA synthetase family. TyrS type 1 subfamily.</text>
</comment>
<evidence type="ECO:0000256" key="4">
    <source>
        <dbReference type="ARBA" id="ARBA00022917"/>
    </source>
</evidence>
<evidence type="ECO:0000256" key="8">
    <source>
        <dbReference type="PROSITE-ProRule" id="PRU00182"/>
    </source>
</evidence>
<dbReference type="InterPro" id="IPR002942">
    <property type="entry name" value="S4_RNA-bd"/>
</dbReference>
<evidence type="ECO:0000256" key="6">
    <source>
        <dbReference type="ARBA" id="ARBA00048248"/>
    </source>
</evidence>
<dbReference type="EC" id="6.1.1.1" evidence="7"/>
<evidence type="ECO:0000256" key="1">
    <source>
        <dbReference type="ARBA" id="ARBA00022598"/>
    </source>
</evidence>
<keyword evidence="11" id="KW-1185">Reference proteome</keyword>
<organism evidence="10 11">
    <name type="scientific">Komagataeibacter nataicola</name>
    <dbReference type="NCBI Taxonomy" id="265960"/>
    <lineage>
        <taxon>Bacteria</taxon>
        <taxon>Pseudomonadati</taxon>
        <taxon>Pseudomonadota</taxon>
        <taxon>Alphaproteobacteria</taxon>
        <taxon>Acetobacterales</taxon>
        <taxon>Acetobacteraceae</taxon>
        <taxon>Komagataeibacter</taxon>
    </lineage>
</organism>
<keyword evidence="3 7" id="KW-0067">ATP-binding</keyword>
<evidence type="ECO:0000256" key="5">
    <source>
        <dbReference type="ARBA" id="ARBA00023146"/>
    </source>
</evidence>
<keyword evidence="1 7" id="KW-0436">Ligase</keyword>
<dbReference type="Gene3D" id="1.10.240.10">
    <property type="entry name" value="Tyrosyl-Transfer RNA Synthetase"/>
    <property type="match status" value="1"/>
</dbReference>
<dbReference type="PROSITE" id="PS50889">
    <property type="entry name" value="S4"/>
    <property type="match status" value="1"/>
</dbReference>
<feature type="domain" description="RNA-binding S4" evidence="9">
    <location>
        <begin position="377"/>
        <end position="412"/>
    </location>
</feature>
<dbReference type="InterPro" id="IPR002307">
    <property type="entry name" value="Tyr-tRNA-ligase"/>
</dbReference>
<comment type="function">
    <text evidence="7">Catalyzes the attachment of tyrosine to tRNA(Tyr) in a two-step reaction: tyrosine is first activated by ATP to form Tyr-AMP and then transferred to the acceptor end of tRNA(Tyr).</text>
</comment>
<keyword evidence="2 7" id="KW-0547">Nucleotide-binding</keyword>
<dbReference type="PRINTS" id="PR01040">
    <property type="entry name" value="TRNASYNTHTYR"/>
</dbReference>
<dbReference type="Proteomes" id="UP000247512">
    <property type="component" value="Unassembled WGS sequence"/>
</dbReference>
<comment type="catalytic activity">
    <reaction evidence="6 7">
        <text>tRNA(Tyr) + L-tyrosine + ATP = L-tyrosyl-tRNA(Tyr) + AMP + diphosphate + H(+)</text>
        <dbReference type="Rhea" id="RHEA:10220"/>
        <dbReference type="Rhea" id="RHEA-COMP:9706"/>
        <dbReference type="Rhea" id="RHEA-COMP:9707"/>
        <dbReference type="ChEBI" id="CHEBI:15378"/>
        <dbReference type="ChEBI" id="CHEBI:30616"/>
        <dbReference type="ChEBI" id="CHEBI:33019"/>
        <dbReference type="ChEBI" id="CHEBI:58315"/>
        <dbReference type="ChEBI" id="CHEBI:78442"/>
        <dbReference type="ChEBI" id="CHEBI:78536"/>
        <dbReference type="ChEBI" id="CHEBI:456215"/>
        <dbReference type="EC" id="6.1.1.1"/>
    </reaction>
</comment>
<dbReference type="Pfam" id="PF01479">
    <property type="entry name" value="S4"/>
    <property type="match status" value="1"/>
</dbReference>
<evidence type="ECO:0000256" key="7">
    <source>
        <dbReference type="HAMAP-Rule" id="MF_02006"/>
    </source>
</evidence>
<sequence>MLEAGPRRGGPASDGPYSAEQIMPKSEFLREAEARGFIFQCTDMEALDTAMQAGPVGGYIGFDPTADSLHVGSLIQIMMLRLMLRHGHRPVALVGGGTAKIGDPSFREEARKLMTAETIATNLRGVEACLRQFLPLGTGPTEPLLTNNADWLDRLSYIDLLRDVGIHFSINRMLSFDSVRSRLEREQGLTFLEFNYSILQSYDFRELNLRHGVTLQMGGSDQWGNIVSGIDLVRRMNGAQVFGLTTPLLTTSSGAKMGKTAQGAVWLSAKRLPVFDYWQFWRNVEDADVGRFLKLFTELPIEECDRLAALEGAGINEAKKVLATEATALCHGRAAAEEAAEAARRTFEEGALTADLPTTSVPAAELTEGMPAFRLFAEAGLASTNSEARRLIRGGGARVNGVVVQDEAQTITNADLVEGAIKLSAGRKRHVLVQPA</sequence>
<dbReference type="SUPFAM" id="SSF52374">
    <property type="entry name" value="Nucleotidylyl transferase"/>
    <property type="match status" value="1"/>
</dbReference>
<comment type="caution">
    <text evidence="10">The sequence shown here is derived from an EMBL/GenBank/DDBJ whole genome shotgun (WGS) entry which is preliminary data.</text>
</comment>
<comment type="subunit">
    <text evidence="7">Homodimer.</text>
</comment>
<evidence type="ECO:0000256" key="2">
    <source>
        <dbReference type="ARBA" id="ARBA00022741"/>
    </source>
</evidence>
<dbReference type="CDD" id="cd00805">
    <property type="entry name" value="TyrRS_core"/>
    <property type="match status" value="1"/>
</dbReference>
<keyword evidence="8" id="KW-0694">RNA-binding</keyword>
<dbReference type="CDD" id="cd00165">
    <property type="entry name" value="S4"/>
    <property type="match status" value="1"/>
</dbReference>
<keyword evidence="4 7" id="KW-0648">Protein biosynthesis</keyword>
<dbReference type="InterPro" id="IPR002305">
    <property type="entry name" value="aa-tRNA-synth_Ic"/>
</dbReference>
<dbReference type="Gene3D" id="3.10.290.10">
    <property type="entry name" value="RNA-binding S4 domain"/>
    <property type="match status" value="1"/>
</dbReference>
<evidence type="ECO:0000313" key="11">
    <source>
        <dbReference type="Proteomes" id="UP000247512"/>
    </source>
</evidence>
<feature type="binding site" evidence="7">
    <location>
        <position position="59"/>
    </location>
    <ligand>
        <name>L-tyrosine</name>
        <dbReference type="ChEBI" id="CHEBI:58315"/>
    </ligand>
</feature>
<evidence type="ECO:0000313" key="10">
    <source>
        <dbReference type="EMBL" id="PYD66939.1"/>
    </source>
</evidence>
<reference evidence="10 11" key="1">
    <citation type="submission" date="2017-06" db="EMBL/GenBank/DDBJ databases">
        <title>A draft genome sequence of Komagataeibacter nataicola LMG 1536.</title>
        <authorList>
            <person name="Skraban J."/>
            <person name="Cleenwerck I."/>
            <person name="Vandamme P."/>
            <person name="Trcek J."/>
        </authorList>
    </citation>
    <scope>NUCLEOTIDE SEQUENCE [LARGE SCALE GENOMIC DNA]</scope>
    <source>
        <strain evidence="10 11">LMG 1536</strain>
    </source>
</reference>
<feature type="binding site" evidence="7">
    <location>
        <position position="259"/>
    </location>
    <ligand>
        <name>ATP</name>
        <dbReference type="ChEBI" id="CHEBI:30616"/>
    </ligand>
</feature>
<dbReference type="Gene3D" id="3.40.50.620">
    <property type="entry name" value="HUPs"/>
    <property type="match status" value="1"/>
</dbReference>
<dbReference type="InterPro" id="IPR014729">
    <property type="entry name" value="Rossmann-like_a/b/a_fold"/>
</dbReference>
<feature type="short sequence motif" description="'KMSKS' region" evidence="7">
    <location>
        <begin position="256"/>
        <end position="260"/>
    </location>
</feature>
<evidence type="ECO:0000259" key="9">
    <source>
        <dbReference type="Pfam" id="PF01479"/>
    </source>
</evidence>
<evidence type="ECO:0000256" key="3">
    <source>
        <dbReference type="ARBA" id="ARBA00022840"/>
    </source>
</evidence>
<feature type="binding site" evidence="7">
    <location>
        <position position="196"/>
    </location>
    <ligand>
        <name>L-tyrosine</name>
        <dbReference type="ChEBI" id="CHEBI:58315"/>
    </ligand>
</feature>
<keyword evidence="7" id="KW-0963">Cytoplasm</keyword>
<dbReference type="InterPro" id="IPR024088">
    <property type="entry name" value="Tyr-tRNA-ligase_bac-type"/>
</dbReference>
<comment type="subcellular location">
    <subcellularLocation>
        <location evidence="7">Cytoplasm</location>
    </subcellularLocation>
</comment>
<dbReference type="GO" id="GO:0016874">
    <property type="term" value="F:ligase activity"/>
    <property type="evidence" value="ECO:0007669"/>
    <property type="project" value="UniProtKB-KW"/>
</dbReference>
<dbReference type="PANTHER" id="PTHR11766:SF0">
    <property type="entry name" value="TYROSINE--TRNA LIGASE, MITOCHONDRIAL"/>
    <property type="match status" value="1"/>
</dbReference>
<dbReference type="InterPro" id="IPR036986">
    <property type="entry name" value="S4_RNA-bd_sf"/>
</dbReference>
<keyword evidence="5 7" id="KW-0030">Aminoacyl-tRNA synthetase</keyword>
<dbReference type="SUPFAM" id="SSF55174">
    <property type="entry name" value="Alpha-L RNA-binding motif"/>
    <property type="match status" value="1"/>
</dbReference>
<dbReference type="NCBIfam" id="TIGR00234">
    <property type="entry name" value="tyrS"/>
    <property type="match status" value="1"/>
</dbReference>
<protein>
    <recommendedName>
        <fullName evidence="7">Tyrosine--tRNA ligase</fullName>
        <ecNumber evidence="7">6.1.1.1</ecNumber>
    </recommendedName>
    <alternativeName>
        <fullName evidence="7">Tyrosyl-tRNA synthetase</fullName>
        <shortName evidence="7">TyrRS</shortName>
    </alternativeName>
</protein>
<feature type="binding site" evidence="7">
    <location>
        <position position="200"/>
    </location>
    <ligand>
        <name>L-tyrosine</name>
        <dbReference type="ChEBI" id="CHEBI:58315"/>
    </ligand>
</feature>
<proteinExistence type="inferred from homology"/>